<keyword evidence="4" id="KW-0479">Metal-binding</keyword>
<keyword evidence="5 10" id="KW-0560">Oxidoreductase</keyword>
<gene>
    <name evidence="10" type="ORF">MNBD_GAMMA02-1599</name>
</gene>
<dbReference type="InterPro" id="IPR036314">
    <property type="entry name" value="SOD_C_sf"/>
</dbReference>
<comment type="similarity">
    <text evidence="1">Belongs to the iron/manganese superoxide dismutase family.</text>
</comment>
<evidence type="ECO:0000259" key="8">
    <source>
        <dbReference type="Pfam" id="PF00081"/>
    </source>
</evidence>
<dbReference type="PANTHER" id="PTHR42769">
    <property type="entry name" value="SUPEROXIDE DISMUTASE"/>
    <property type="match status" value="1"/>
</dbReference>
<name>A0A3B0W0U9_9ZZZZ</name>
<dbReference type="GO" id="GO:0004784">
    <property type="term" value="F:superoxide dismutase activity"/>
    <property type="evidence" value="ECO:0007669"/>
    <property type="project" value="UniProtKB-EC"/>
</dbReference>
<feature type="domain" description="Manganese/iron superoxide dismutase C-terminal" evidence="9">
    <location>
        <begin position="89"/>
        <end position="189"/>
    </location>
</feature>
<evidence type="ECO:0000256" key="5">
    <source>
        <dbReference type="ARBA" id="ARBA00023002"/>
    </source>
</evidence>
<evidence type="ECO:0000256" key="2">
    <source>
        <dbReference type="ARBA" id="ARBA00012682"/>
    </source>
</evidence>
<dbReference type="Gene3D" id="3.55.40.20">
    <property type="entry name" value="Iron/manganese superoxide dismutase, C-terminal domain"/>
    <property type="match status" value="1"/>
</dbReference>
<comment type="catalytic activity">
    <reaction evidence="7">
        <text>2 superoxide + 2 H(+) = H2O2 + O2</text>
        <dbReference type="Rhea" id="RHEA:20696"/>
        <dbReference type="ChEBI" id="CHEBI:15378"/>
        <dbReference type="ChEBI" id="CHEBI:15379"/>
        <dbReference type="ChEBI" id="CHEBI:16240"/>
        <dbReference type="ChEBI" id="CHEBI:18421"/>
        <dbReference type="EC" id="1.15.1.1"/>
    </reaction>
</comment>
<evidence type="ECO:0000256" key="6">
    <source>
        <dbReference type="ARBA" id="ARBA00023004"/>
    </source>
</evidence>
<protein>
    <recommendedName>
        <fullName evidence="3">Superoxide dismutase [Fe]</fullName>
        <ecNumber evidence="2">1.15.1.1</ecNumber>
    </recommendedName>
</protein>
<sequence>MSFELPTLPYDQSALEPYISKETLEYHHGKHHNAYVNNLNKMIKDTEFEDLSLVEIVLKSDGGIFNNAAQFWNHTFYFNGFSPTGGGEPTGDLAEKINAAFGDFNSFVDQFSQKAATTFGSGWVWLAQNEAGDLEILNTFNAGNPMTDGCHPLLTCDVWEHAYYVDTRNDRGAYVKNFWNIVNWNFVASNLK</sequence>
<keyword evidence="6" id="KW-0408">Iron</keyword>
<dbReference type="SUPFAM" id="SSF54719">
    <property type="entry name" value="Fe,Mn superoxide dismutase (SOD), C-terminal domain"/>
    <property type="match status" value="1"/>
</dbReference>
<dbReference type="SUPFAM" id="SSF46609">
    <property type="entry name" value="Fe,Mn superoxide dismutase (SOD), N-terminal domain"/>
    <property type="match status" value="1"/>
</dbReference>
<dbReference type="AlphaFoldDB" id="A0A3B0W0U9"/>
<dbReference type="EMBL" id="UOFA01000261">
    <property type="protein sequence ID" value="VAW46180.1"/>
    <property type="molecule type" value="Genomic_DNA"/>
</dbReference>
<dbReference type="Gene3D" id="1.10.287.990">
    <property type="entry name" value="Fe,Mn superoxide dismutase (SOD) domain"/>
    <property type="match status" value="1"/>
</dbReference>
<dbReference type="PIRSF" id="PIRSF000349">
    <property type="entry name" value="SODismutase"/>
    <property type="match status" value="1"/>
</dbReference>
<dbReference type="FunFam" id="3.55.40.20:FF:000001">
    <property type="entry name" value="Superoxide dismutase"/>
    <property type="match status" value="1"/>
</dbReference>
<dbReference type="Pfam" id="PF00081">
    <property type="entry name" value="Sod_Fe_N"/>
    <property type="match status" value="1"/>
</dbReference>
<dbReference type="FunFam" id="1.10.287.990:FF:000002">
    <property type="entry name" value="Superoxide dismutase"/>
    <property type="match status" value="1"/>
</dbReference>
<evidence type="ECO:0000256" key="4">
    <source>
        <dbReference type="ARBA" id="ARBA00022723"/>
    </source>
</evidence>
<dbReference type="GO" id="GO:0046872">
    <property type="term" value="F:metal ion binding"/>
    <property type="evidence" value="ECO:0007669"/>
    <property type="project" value="UniProtKB-KW"/>
</dbReference>
<evidence type="ECO:0000256" key="7">
    <source>
        <dbReference type="ARBA" id="ARBA00049204"/>
    </source>
</evidence>
<reference evidence="10" key="1">
    <citation type="submission" date="2018-06" db="EMBL/GenBank/DDBJ databases">
        <authorList>
            <person name="Zhirakovskaya E."/>
        </authorList>
    </citation>
    <scope>NUCLEOTIDE SEQUENCE</scope>
</reference>
<dbReference type="GO" id="GO:0005737">
    <property type="term" value="C:cytoplasm"/>
    <property type="evidence" value="ECO:0007669"/>
    <property type="project" value="UniProtKB-ARBA"/>
</dbReference>
<dbReference type="EC" id="1.15.1.1" evidence="2"/>
<evidence type="ECO:0000256" key="1">
    <source>
        <dbReference type="ARBA" id="ARBA00008714"/>
    </source>
</evidence>
<evidence type="ECO:0000313" key="10">
    <source>
        <dbReference type="EMBL" id="VAW46180.1"/>
    </source>
</evidence>
<evidence type="ECO:0000259" key="9">
    <source>
        <dbReference type="Pfam" id="PF02777"/>
    </source>
</evidence>
<dbReference type="PANTHER" id="PTHR42769:SF3">
    <property type="entry name" value="SUPEROXIDE DISMUTASE [FE] 2, CHLOROPLASTIC"/>
    <property type="match status" value="1"/>
</dbReference>
<dbReference type="InterPro" id="IPR036324">
    <property type="entry name" value="Mn/Fe_SOD_N_sf"/>
</dbReference>
<dbReference type="PRINTS" id="PR01703">
    <property type="entry name" value="MNSODISMTASE"/>
</dbReference>
<evidence type="ECO:0000256" key="3">
    <source>
        <dbReference type="ARBA" id="ARBA00014767"/>
    </source>
</evidence>
<dbReference type="InterPro" id="IPR019831">
    <property type="entry name" value="Mn/Fe_SOD_N"/>
</dbReference>
<organism evidence="10">
    <name type="scientific">hydrothermal vent metagenome</name>
    <dbReference type="NCBI Taxonomy" id="652676"/>
    <lineage>
        <taxon>unclassified sequences</taxon>
        <taxon>metagenomes</taxon>
        <taxon>ecological metagenomes</taxon>
    </lineage>
</organism>
<dbReference type="PROSITE" id="PS00088">
    <property type="entry name" value="SOD_MN"/>
    <property type="match status" value="1"/>
</dbReference>
<dbReference type="InterPro" id="IPR001189">
    <property type="entry name" value="Mn/Fe_SOD"/>
</dbReference>
<accession>A0A3B0W0U9</accession>
<dbReference type="InterPro" id="IPR019832">
    <property type="entry name" value="Mn/Fe_SOD_C"/>
</dbReference>
<proteinExistence type="inferred from homology"/>
<dbReference type="InterPro" id="IPR019833">
    <property type="entry name" value="Mn/Fe_SOD_BS"/>
</dbReference>
<dbReference type="Pfam" id="PF02777">
    <property type="entry name" value="Sod_Fe_C"/>
    <property type="match status" value="1"/>
</dbReference>
<feature type="domain" description="Manganese/iron superoxide dismutase N-terminal" evidence="8">
    <location>
        <begin position="2"/>
        <end position="81"/>
    </location>
</feature>